<accession>A0A5E5A0I1</accession>
<evidence type="ECO:0000259" key="11">
    <source>
        <dbReference type="PROSITE" id="PS51371"/>
    </source>
</evidence>
<sequence>MCRHPPRKPLEPHINGRQNTASPRIFIGNGICHLYWWACRPITFILENFLLIVAAILLVFLNGFFVAAEFGLVKLRQTRVHVIARQRGWRGRILAKVHGQLDTYLSACQLGITLASLGLGWIGEPAFARILTPLFEVVGVSSPELIHALAFFIAFFTISYLHIVVGELAPKSMALRMPEAVSVWTAAPLYGFYWLMYPAIWILNHSANRLLRWTGLDPSHGADAHYSTDEIKLILRRGASSEKLSRDDWNVVAYAIDFSDLTVSDLMRPMSEVAAFRRNATFKQNMDTAYRHRYSRYPFFDNDGETVLGVVHLKDLFLAEHHGQPIEDLGSMARPVERVKPDMPARELFSRFRRGAPHFAIVGWPDQKPIGFLTLDNLLSALVGKIRDEFRQTEDDWTRMEDGTLIGRGSLPILTLERALGIDIPSEHAESVGGLIMNALGYLPREGQKVDFDGFSVVVKKMQGPRIVLVRIYPDGVREARGEPPDVATQQREH</sequence>
<comment type="subcellular location">
    <subcellularLocation>
        <location evidence="1">Cell membrane</location>
        <topology evidence="1">Multi-pass membrane protein</topology>
    </subcellularLocation>
</comment>
<evidence type="ECO:0000256" key="10">
    <source>
        <dbReference type="SAM" id="Phobius"/>
    </source>
</evidence>
<feature type="domain" description="CBS" evidence="11">
    <location>
        <begin position="332"/>
        <end position="389"/>
    </location>
</feature>
<evidence type="ECO:0000313" key="14">
    <source>
        <dbReference type="Proteomes" id="UP000414136"/>
    </source>
</evidence>
<dbReference type="PROSITE" id="PS51371">
    <property type="entry name" value="CBS"/>
    <property type="match status" value="2"/>
</dbReference>
<dbReference type="Pfam" id="PF00571">
    <property type="entry name" value="CBS"/>
    <property type="match status" value="2"/>
</dbReference>
<evidence type="ECO:0000313" key="13">
    <source>
        <dbReference type="EMBL" id="VVE66776.1"/>
    </source>
</evidence>
<dbReference type="InterPro" id="IPR016169">
    <property type="entry name" value="FAD-bd_PCMH_sub2"/>
</dbReference>
<dbReference type="EMBL" id="CABPSQ010000003">
    <property type="protein sequence ID" value="VVE66776.1"/>
    <property type="molecule type" value="Genomic_DNA"/>
</dbReference>
<evidence type="ECO:0000256" key="5">
    <source>
        <dbReference type="ARBA" id="ARBA00022989"/>
    </source>
</evidence>
<feature type="domain" description="CNNM transmembrane" evidence="12">
    <location>
        <begin position="44"/>
        <end position="248"/>
    </location>
</feature>
<dbReference type="Gene3D" id="3.10.580.10">
    <property type="entry name" value="CBS-domain"/>
    <property type="match status" value="1"/>
</dbReference>
<dbReference type="Gene3D" id="3.30.465.10">
    <property type="match status" value="1"/>
</dbReference>
<feature type="transmembrane region" description="Helical" evidence="10">
    <location>
        <begin position="183"/>
        <end position="203"/>
    </location>
</feature>
<dbReference type="Pfam" id="PF03471">
    <property type="entry name" value="CorC_HlyC"/>
    <property type="match status" value="1"/>
</dbReference>
<keyword evidence="4" id="KW-0677">Repeat</keyword>
<organism evidence="13 14">
    <name type="scientific">Pandoraea captiosa</name>
    <dbReference type="NCBI Taxonomy" id="2508302"/>
    <lineage>
        <taxon>Bacteria</taxon>
        <taxon>Pseudomonadati</taxon>
        <taxon>Pseudomonadota</taxon>
        <taxon>Betaproteobacteria</taxon>
        <taxon>Burkholderiales</taxon>
        <taxon>Burkholderiaceae</taxon>
        <taxon>Pandoraea</taxon>
    </lineage>
</organism>
<dbReference type="InterPro" id="IPR000644">
    <property type="entry name" value="CBS_dom"/>
</dbReference>
<feature type="domain" description="CBS" evidence="11">
    <location>
        <begin position="267"/>
        <end position="326"/>
    </location>
</feature>
<evidence type="ECO:0000256" key="2">
    <source>
        <dbReference type="ARBA" id="ARBA00022475"/>
    </source>
</evidence>
<gene>
    <name evidence="13" type="primary">tlyC_1</name>
    <name evidence="13" type="ORF">PCA31118_02349</name>
</gene>
<evidence type="ECO:0000256" key="4">
    <source>
        <dbReference type="ARBA" id="ARBA00022737"/>
    </source>
</evidence>
<dbReference type="PROSITE" id="PS51846">
    <property type="entry name" value="CNNM"/>
    <property type="match status" value="1"/>
</dbReference>
<dbReference type="InterPro" id="IPR002550">
    <property type="entry name" value="CNNM"/>
</dbReference>
<dbReference type="GO" id="GO:0050660">
    <property type="term" value="F:flavin adenine dinucleotide binding"/>
    <property type="evidence" value="ECO:0007669"/>
    <property type="project" value="InterPro"/>
</dbReference>
<dbReference type="InterPro" id="IPR005170">
    <property type="entry name" value="Transptr-assoc_dom"/>
</dbReference>
<keyword evidence="2" id="KW-1003">Cell membrane</keyword>
<dbReference type="SUPFAM" id="SSF56176">
    <property type="entry name" value="FAD-binding/transporter-associated domain-like"/>
    <property type="match status" value="1"/>
</dbReference>
<reference evidence="13 14" key="1">
    <citation type="submission" date="2019-08" db="EMBL/GenBank/DDBJ databases">
        <authorList>
            <person name="Peeters C."/>
        </authorList>
    </citation>
    <scope>NUCLEOTIDE SEQUENCE [LARGE SCALE GENOMIC DNA]</scope>
    <source>
        <strain evidence="13 14">LMG 31118</strain>
    </source>
</reference>
<evidence type="ECO:0000256" key="7">
    <source>
        <dbReference type="ARBA" id="ARBA00023136"/>
    </source>
</evidence>
<dbReference type="InterPro" id="IPR046342">
    <property type="entry name" value="CBS_dom_sf"/>
</dbReference>
<dbReference type="GO" id="GO:0005886">
    <property type="term" value="C:plasma membrane"/>
    <property type="evidence" value="ECO:0007669"/>
    <property type="project" value="UniProtKB-SubCell"/>
</dbReference>
<dbReference type="AlphaFoldDB" id="A0A5E5A0I1"/>
<feature type="transmembrane region" description="Helical" evidence="10">
    <location>
        <begin position="50"/>
        <end position="73"/>
    </location>
</feature>
<dbReference type="InterPro" id="IPR051676">
    <property type="entry name" value="UPF0053_domain"/>
</dbReference>
<proteinExistence type="predicted"/>
<keyword evidence="7 9" id="KW-0472">Membrane</keyword>
<evidence type="ECO:0000256" key="8">
    <source>
        <dbReference type="PROSITE-ProRule" id="PRU00703"/>
    </source>
</evidence>
<dbReference type="PANTHER" id="PTHR43099">
    <property type="entry name" value="UPF0053 PROTEIN YRKA"/>
    <property type="match status" value="1"/>
</dbReference>
<keyword evidence="3 9" id="KW-0812">Transmembrane</keyword>
<dbReference type="SUPFAM" id="SSF54631">
    <property type="entry name" value="CBS-domain pair"/>
    <property type="match status" value="1"/>
</dbReference>
<dbReference type="SMART" id="SM01091">
    <property type="entry name" value="CorC_HlyC"/>
    <property type="match status" value="1"/>
</dbReference>
<protein>
    <submittedName>
        <fullName evidence="13">Hemolysin C</fullName>
    </submittedName>
</protein>
<evidence type="ECO:0000256" key="1">
    <source>
        <dbReference type="ARBA" id="ARBA00004651"/>
    </source>
</evidence>
<name>A0A5E5A0I1_9BURK</name>
<dbReference type="Proteomes" id="UP000414136">
    <property type="component" value="Unassembled WGS sequence"/>
</dbReference>
<feature type="transmembrane region" description="Helical" evidence="10">
    <location>
        <begin position="145"/>
        <end position="163"/>
    </location>
</feature>
<keyword evidence="5 9" id="KW-1133">Transmembrane helix</keyword>
<evidence type="ECO:0000256" key="9">
    <source>
        <dbReference type="PROSITE-ProRule" id="PRU01193"/>
    </source>
</evidence>
<keyword evidence="14" id="KW-1185">Reference proteome</keyword>
<dbReference type="PANTHER" id="PTHR43099:SF5">
    <property type="entry name" value="HLYC_CORC FAMILY TRANSPORTER"/>
    <property type="match status" value="1"/>
</dbReference>
<dbReference type="InterPro" id="IPR036318">
    <property type="entry name" value="FAD-bd_PCMH-like_sf"/>
</dbReference>
<dbReference type="InterPro" id="IPR044751">
    <property type="entry name" value="Ion_transp-like_CBS"/>
</dbReference>
<dbReference type="CDD" id="cd04590">
    <property type="entry name" value="CBS_pair_CorC_HlyC_assoc"/>
    <property type="match status" value="1"/>
</dbReference>
<evidence type="ECO:0000256" key="6">
    <source>
        <dbReference type="ARBA" id="ARBA00023122"/>
    </source>
</evidence>
<evidence type="ECO:0000256" key="3">
    <source>
        <dbReference type="ARBA" id="ARBA00022692"/>
    </source>
</evidence>
<evidence type="ECO:0000259" key="12">
    <source>
        <dbReference type="PROSITE" id="PS51846"/>
    </source>
</evidence>
<keyword evidence="6 8" id="KW-0129">CBS domain</keyword>
<dbReference type="Pfam" id="PF01595">
    <property type="entry name" value="CNNM"/>
    <property type="match status" value="1"/>
</dbReference>